<gene>
    <name evidence="1" type="ORF">CLODIP_2_CD04176</name>
</gene>
<organism evidence="1 2">
    <name type="scientific">Cloeon dipterum</name>
    <dbReference type="NCBI Taxonomy" id="197152"/>
    <lineage>
        <taxon>Eukaryota</taxon>
        <taxon>Metazoa</taxon>
        <taxon>Ecdysozoa</taxon>
        <taxon>Arthropoda</taxon>
        <taxon>Hexapoda</taxon>
        <taxon>Insecta</taxon>
        <taxon>Pterygota</taxon>
        <taxon>Palaeoptera</taxon>
        <taxon>Ephemeroptera</taxon>
        <taxon>Pisciforma</taxon>
        <taxon>Baetidae</taxon>
        <taxon>Cloeon</taxon>
    </lineage>
</organism>
<dbReference type="Proteomes" id="UP000494165">
    <property type="component" value="Unassembled WGS sequence"/>
</dbReference>
<evidence type="ECO:0000313" key="2">
    <source>
        <dbReference type="Proteomes" id="UP000494165"/>
    </source>
</evidence>
<name>A0A8S1DYR9_9INSE</name>
<accession>A0A8S1DYR9</accession>
<sequence length="180" mass="20575">MGRSENDSYFCRSVQHPPDPATANKYALGKQQPCQQHKPALPPLARRFHPPAVALPPRARRQSEIPGQFLWFNLGMVFSTSVPFRLELWLGLSLWHTEIDFLVFGSRVDNETAENCLYLQVYSPNVIIYRLGTLGFFSLTHGRYTKVTLACLTNKVEAIKWVQSYISEETRTNADLFVNN</sequence>
<dbReference type="OrthoDB" id="6133115at2759"/>
<dbReference type="EMBL" id="CADEPI010000468">
    <property type="protein sequence ID" value="CAB3386293.1"/>
    <property type="molecule type" value="Genomic_DNA"/>
</dbReference>
<dbReference type="AlphaFoldDB" id="A0A8S1DYR9"/>
<comment type="caution">
    <text evidence="1">The sequence shown here is derived from an EMBL/GenBank/DDBJ whole genome shotgun (WGS) entry which is preliminary data.</text>
</comment>
<protein>
    <submittedName>
        <fullName evidence="1">Uncharacterized protein</fullName>
    </submittedName>
</protein>
<keyword evidence="2" id="KW-1185">Reference proteome</keyword>
<evidence type="ECO:0000313" key="1">
    <source>
        <dbReference type="EMBL" id="CAB3386293.1"/>
    </source>
</evidence>
<proteinExistence type="predicted"/>
<reference evidence="1 2" key="1">
    <citation type="submission" date="2020-04" db="EMBL/GenBank/DDBJ databases">
        <authorList>
            <person name="Alioto T."/>
            <person name="Alioto T."/>
            <person name="Gomez Garrido J."/>
        </authorList>
    </citation>
    <scope>NUCLEOTIDE SEQUENCE [LARGE SCALE GENOMIC DNA]</scope>
</reference>